<keyword evidence="3" id="KW-1185">Reference proteome</keyword>
<dbReference type="EMBL" id="FOGI01000014">
    <property type="protein sequence ID" value="SES44124.1"/>
    <property type="molecule type" value="Genomic_DNA"/>
</dbReference>
<dbReference type="STRING" id="155974.SAMN04487818_114100"/>
<gene>
    <name evidence="2" type="ORF">SAMN04487818_114100</name>
</gene>
<dbReference type="AlphaFoldDB" id="A0A1H9XDC3"/>
<feature type="region of interest" description="Disordered" evidence="1">
    <location>
        <begin position="451"/>
        <end position="472"/>
    </location>
</feature>
<feature type="region of interest" description="Disordered" evidence="1">
    <location>
        <begin position="30"/>
        <end position="365"/>
    </location>
</feature>
<feature type="compositionally biased region" description="Pro residues" evidence="1">
    <location>
        <begin position="37"/>
        <end position="85"/>
    </location>
</feature>
<organism evidence="2 3">
    <name type="scientific">Actinokineospora terrae</name>
    <dbReference type="NCBI Taxonomy" id="155974"/>
    <lineage>
        <taxon>Bacteria</taxon>
        <taxon>Bacillati</taxon>
        <taxon>Actinomycetota</taxon>
        <taxon>Actinomycetes</taxon>
        <taxon>Pseudonocardiales</taxon>
        <taxon>Pseudonocardiaceae</taxon>
        <taxon>Actinokineospora</taxon>
    </lineage>
</organism>
<evidence type="ECO:0000313" key="3">
    <source>
        <dbReference type="Proteomes" id="UP000199051"/>
    </source>
</evidence>
<feature type="compositionally biased region" description="Low complexity" evidence="1">
    <location>
        <begin position="317"/>
        <end position="329"/>
    </location>
</feature>
<evidence type="ECO:0000256" key="1">
    <source>
        <dbReference type="SAM" id="MobiDB-lite"/>
    </source>
</evidence>
<evidence type="ECO:0008006" key="4">
    <source>
        <dbReference type="Google" id="ProtNLM"/>
    </source>
</evidence>
<feature type="compositionally biased region" description="Pro residues" evidence="1">
    <location>
        <begin position="247"/>
        <end position="267"/>
    </location>
</feature>
<proteinExistence type="predicted"/>
<evidence type="ECO:0000313" key="2">
    <source>
        <dbReference type="EMBL" id="SES44124.1"/>
    </source>
</evidence>
<reference evidence="3" key="1">
    <citation type="submission" date="2016-10" db="EMBL/GenBank/DDBJ databases">
        <authorList>
            <person name="Varghese N."/>
            <person name="Submissions S."/>
        </authorList>
    </citation>
    <scope>NUCLEOTIDE SEQUENCE [LARGE SCALE GENOMIC DNA]</scope>
    <source>
        <strain evidence="3">DSM 44260</strain>
    </source>
</reference>
<name>A0A1H9XDC3_9PSEU</name>
<dbReference type="RefSeq" id="WP_092785395.1">
    <property type="nucleotide sequence ID" value="NZ_FOGI01000014.1"/>
</dbReference>
<protein>
    <recommendedName>
        <fullName evidence="4">Excreted virulence factor EspC, type VII ESX diderm</fullName>
    </recommendedName>
</protein>
<dbReference type="Proteomes" id="UP000199051">
    <property type="component" value="Unassembled WGS sequence"/>
</dbReference>
<accession>A0A1H9XDC3</accession>
<feature type="compositionally biased region" description="Basic and acidic residues" evidence="1">
    <location>
        <begin position="451"/>
        <end position="466"/>
    </location>
</feature>
<feature type="compositionally biased region" description="Polar residues" evidence="1">
    <location>
        <begin position="331"/>
        <end position="343"/>
    </location>
</feature>
<feature type="compositionally biased region" description="Low complexity" evidence="1">
    <location>
        <begin position="86"/>
        <end position="104"/>
    </location>
</feature>
<sequence>MREQNTPQSDATHQFPVHVPDGMTVAVPVLGALPTATPTPAPTPDPIPAPPSPDPIPAPPVPDPIPTPPAPIPPLPAPPTPPLPLPQQAAPQYYPQHQYAPQDYGRPHLTVPSDATVPTAFSPDLAARLAAQHPANQAPYTPDPSAHPANQSPFAPDAHAHAANQSPFAPDVSGQPYPVTQPPDAWARPSYPDATAHPPQPSVNPLPDATAGPGNWGAPPPSAGQQYPATQPEPKPVLSGPVTGAPVPAPEPLPVPTTPTPSAPTPSAPTWTPRAGKGGDYHHHRPSTPPTSGSAPDYGKPAPGGGNNQPPDPKPGTNPTAPNTTPGHTEPGSTTPADATSPSAGRPDGAGPVQPTNGTTQGFWKIDPDQLAGFTRAVQAARFGLEGVQLKVDGMDGKEPKLGTSPVGEQLARKFGDRLNGPNGLKTLLDQAMMKMDGFIESAERVRDSYLDVDDTARGDLQRRDPSSGGTR</sequence>